<proteinExistence type="predicted"/>
<dbReference type="EMBL" id="VSSQ01000009">
    <property type="protein sequence ID" value="MPL59335.1"/>
    <property type="molecule type" value="Genomic_DNA"/>
</dbReference>
<sequence>MKSEISDKISSCTTSASGKAGLFNIKTSNKPIKNRLLTNDSFKNPLCYSEKESSFSGDTGVHDKNMDKALGLDLLFIEE</sequence>
<gene>
    <name evidence="1" type="ORF">SDC9_04887</name>
</gene>
<name>A0A644SXI8_9ZZZZ</name>
<protein>
    <submittedName>
        <fullName evidence="1">Uncharacterized protein</fullName>
    </submittedName>
</protein>
<accession>A0A644SXI8</accession>
<reference evidence="1" key="1">
    <citation type="submission" date="2019-08" db="EMBL/GenBank/DDBJ databases">
        <authorList>
            <person name="Kucharzyk K."/>
            <person name="Murdoch R.W."/>
            <person name="Higgins S."/>
            <person name="Loffler F."/>
        </authorList>
    </citation>
    <scope>NUCLEOTIDE SEQUENCE</scope>
</reference>
<dbReference type="AlphaFoldDB" id="A0A644SXI8"/>
<organism evidence="1">
    <name type="scientific">bioreactor metagenome</name>
    <dbReference type="NCBI Taxonomy" id="1076179"/>
    <lineage>
        <taxon>unclassified sequences</taxon>
        <taxon>metagenomes</taxon>
        <taxon>ecological metagenomes</taxon>
    </lineage>
</organism>
<comment type="caution">
    <text evidence="1">The sequence shown here is derived from an EMBL/GenBank/DDBJ whole genome shotgun (WGS) entry which is preliminary data.</text>
</comment>
<evidence type="ECO:0000313" key="1">
    <source>
        <dbReference type="EMBL" id="MPL59335.1"/>
    </source>
</evidence>